<dbReference type="STRING" id="442899.SAMN05720591_10373"/>
<dbReference type="EMBL" id="BJYE01000003">
    <property type="protein sequence ID" value="GEN55879.1"/>
    <property type="molecule type" value="Genomic_DNA"/>
</dbReference>
<dbReference type="Proteomes" id="UP000321400">
    <property type="component" value="Unassembled WGS sequence"/>
</dbReference>
<dbReference type="PANTHER" id="PTHR15108">
    <property type="entry name" value="N-ACYLGLUCOSAMINE-2-EPIMERASE"/>
    <property type="match status" value="1"/>
</dbReference>
<reference evidence="5 6" key="1">
    <citation type="submission" date="2019-07" db="EMBL/GenBank/DDBJ databases">
        <title>Whole genome shotgun sequence of Halolactibacillus alkaliphilus NBRC 103919.</title>
        <authorList>
            <person name="Hosoyama A."/>
            <person name="Uohara A."/>
            <person name="Ohji S."/>
            <person name="Ichikawa N."/>
        </authorList>
    </citation>
    <scope>NUCLEOTIDE SEQUENCE [LARGE SCALE GENOMIC DNA]</scope>
    <source>
        <strain evidence="5 6">NBRC 103919</strain>
    </source>
</reference>
<dbReference type="InterPro" id="IPR010819">
    <property type="entry name" value="AGE/CE"/>
</dbReference>
<comment type="similarity">
    <text evidence="4">Belongs to the cellobiose 2-epimerase family.</text>
</comment>
<evidence type="ECO:0000256" key="2">
    <source>
        <dbReference type="ARBA" id="ARBA00008558"/>
    </source>
</evidence>
<comment type="similarity">
    <text evidence="2">Belongs to the N-acylglucosamine 2-epimerase family.</text>
</comment>
<dbReference type="EC" id="5.1.3.11" evidence="4"/>
<dbReference type="RefSeq" id="WP_307725318.1">
    <property type="nucleotide sequence ID" value="NZ_BJYE01000003.1"/>
</dbReference>
<dbReference type="HAMAP" id="MF_00929">
    <property type="entry name" value="Cellobiose_2_epim"/>
    <property type="match status" value="1"/>
</dbReference>
<evidence type="ECO:0000256" key="3">
    <source>
        <dbReference type="ARBA" id="ARBA00023235"/>
    </source>
</evidence>
<evidence type="ECO:0000313" key="6">
    <source>
        <dbReference type="Proteomes" id="UP000321400"/>
    </source>
</evidence>
<dbReference type="SUPFAM" id="SSF48208">
    <property type="entry name" value="Six-hairpin glycosidases"/>
    <property type="match status" value="1"/>
</dbReference>
<dbReference type="Pfam" id="PF07221">
    <property type="entry name" value="GlcNAc_2-epim"/>
    <property type="match status" value="1"/>
</dbReference>
<accession>A0A511WXN9</accession>
<sequence>MNEVMIRKELEQSILPFWMRLKDEQYGGLYGRVTFDLIPVEVGEKGGIAAARHLWSFSSSYRVLNNPEYLSMATHVYQFIKDACIDKVYGGVYWMLDYRGTVIDHRKHIYAQAFMIYGLSEYYRVTKDKEALDLAMVLYDLIESKGFNEDNGAYKEEFTREWVETPNEMLSENGVIADITMNTHIHILEAYTNLYKVAPSDELKERLNYLLALHYERLYQSDYFLGVFFDQNWKSILDLKSFGHDIEASWLIDEALKVLGNEDPRYHRMVIDIAENIRSVAINDDGSLLNEQEGDHIDRTRIWWVQAEAALGFYNAYQKTNDAAFKSASERCWGFIMKHMKDPRERGEWYWSLDEDNLPIKRDLAEPWKVSYHNTRSCLELIERMGK</sequence>
<keyword evidence="3 4" id="KW-0413">Isomerase</keyword>
<comment type="caution">
    <text evidence="5">The sequence shown here is derived from an EMBL/GenBank/DDBJ whole genome shotgun (WGS) entry which is preliminary data.</text>
</comment>
<dbReference type="GO" id="GO:0047736">
    <property type="term" value="F:cellobiose epimerase activity"/>
    <property type="evidence" value="ECO:0007669"/>
    <property type="project" value="UniProtKB-UniRule"/>
</dbReference>
<evidence type="ECO:0000256" key="4">
    <source>
        <dbReference type="HAMAP-Rule" id="MF_00929"/>
    </source>
</evidence>
<organism evidence="5 6">
    <name type="scientific">Halolactibacillus alkaliphilus</name>
    <dbReference type="NCBI Taxonomy" id="442899"/>
    <lineage>
        <taxon>Bacteria</taxon>
        <taxon>Bacillati</taxon>
        <taxon>Bacillota</taxon>
        <taxon>Bacilli</taxon>
        <taxon>Bacillales</taxon>
        <taxon>Bacillaceae</taxon>
        <taxon>Halolactibacillus</taxon>
    </lineage>
</organism>
<gene>
    <name evidence="5" type="ORF">HAL01_03430</name>
</gene>
<dbReference type="InterPro" id="IPR008928">
    <property type="entry name" value="6-hairpin_glycosidase_sf"/>
</dbReference>
<dbReference type="InterPro" id="IPR012341">
    <property type="entry name" value="6hp_glycosidase-like_sf"/>
</dbReference>
<comment type="function">
    <text evidence="4">Catalyzes the reversible epimerization of cellobiose to 4-O-beta-D-glucopyranosyl-D-mannose (Glc-Man).</text>
</comment>
<dbReference type="AlphaFoldDB" id="A0A511WXN9"/>
<evidence type="ECO:0000313" key="5">
    <source>
        <dbReference type="EMBL" id="GEN55879.1"/>
    </source>
</evidence>
<comment type="catalytic activity">
    <reaction evidence="1 4">
        <text>D-cellobiose = beta-D-glucosyl-(1-&gt;4)-D-mannopyranose</text>
        <dbReference type="Rhea" id="RHEA:23384"/>
        <dbReference type="ChEBI" id="CHEBI:17057"/>
        <dbReference type="ChEBI" id="CHEBI:47931"/>
        <dbReference type="EC" id="5.1.3.11"/>
    </reaction>
</comment>
<keyword evidence="6" id="KW-1185">Reference proteome</keyword>
<dbReference type="InterPro" id="IPR028584">
    <property type="entry name" value="Cellobiose_2_epim"/>
</dbReference>
<evidence type="ECO:0000256" key="1">
    <source>
        <dbReference type="ARBA" id="ARBA00001470"/>
    </source>
</evidence>
<dbReference type="GO" id="GO:0005975">
    <property type="term" value="P:carbohydrate metabolic process"/>
    <property type="evidence" value="ECO:0007669"/>
    <property type="project" value="InterPro"/>
</dbReference>
<dbReference type="Gene3D" id="1.50.10.10">
    <property type="match status" value="1"/>
</dbReference>
<protein>
    <recommendedName>
        <fullName evidence="4">Cellobiose 2-epimerase</fullName>
        <shortName evidence="4">CE</shortName>
        <ecNumber evidence="4">5.1.3.11</ecNumber>
    </recommendedName>
</protein>
<proteinExistence type="inferred from homology"/>
<name>A0A511WXN9_9BACI</name>